<name>A0ABS2QCC5_9BACI</name>
<evidence type="ECO:0000313" key="2">
    <source>
        <dbReference type="EMBL" id="MBM7690813.1"/>
    </source>
</evidence>
<evidence type="ECO:0000313" key="3">
    <source>
        <dbReference type="Proteomes" id="UP000823486"/>
    </source>
</evidence>
<gene>
    <name evidence="2" type="ORF">JOC77_000216</name>
</gene>
<reference evidence="2 3" key="1">
    <citation type="submission" date="2021-01" db="EMBL/GenBank/DDBJ databases">
        <title>Genomic Encyclopedia of Type Strains, Phase IV (KMG-IV): sequencing the most valuable type-strain genomes for metagenomic binning, comparative biology and taxonomic classification.</title>
        <authorList>
            <person name="Goeker M."/>
        </authorList>
    </citation>
    <scope>NUCLEOTIDE SEQUENCE [LARGE SCALE GENOMIC DNA]</scope>
    <source>
        <strain evidence="2 3">DSM 105482</strain>
    </source>
</reference>
<keyword evidence="1" id="KW-0812">Transmembrane</keyword>
<dbReference type="Proteomes" id="UP000823486">
    <property type="component" value="Unassembled WGS sequence"/>
</dbReference>
<protein>
    <submittedName>
        <fullName evidence="2">Teichuronic acid biosynthesis protein TuaF</fullName>
    </submittedName>
</protein>
<organism evidence="2 3">
    <name type="scientific">Peribacillus deserti</name>
    <dbReference type="NCBI Taxonomy" id="673318"/>
    <lineage>
        <taxon>Bacteria</taxon>
        <taxon>Bacillati</taxon>
        <taxon>Bacillota</taxon>
        <taxon>Bacilli</taxon>
        <taxon>Bacillales</taxon>
        <taxon>Bacillaceae</taxon>
        <taxon>Peribacillus</taxon>
    </lineage>
</organism>
<keyword evidence="3" id="KW-1185">Reference proteome</keyword>
<dbReference type="EMBL" id="JAFBFI010000001">
    <property type="protein sequence ID" value="MBM7690813.1"/>
    <property type="molecule type" value="Genomic_DNA"/>
</dbReference>
<feature type="transmembrane region" description="Helical" evidence="1">
    <location>
        <begin position="200"/>
        <end position="221"/>
    </location>
</feature>
<sequence length="226" mass="25426">MELVVKRLTARTKKFFLLLLAFPIILGALGWFLPVGKTGSDAPAEAEISLGSYENPNLNDPKQVIVLLSNLPFYQENLPDVLTKHREEIMRDLSVTPVTETNIQISYKNHPKEESIQMVNSIADAFMKLDKRGFEQKQTIMKESIDRLKNEQVGPDAKVDQQRFLYELQTAGLTMKKAVLLKAPDEEGLGENAVSSKARAVLGVLMGFTLALLWIVIPEFVRDQKQ</sequence>
<keyword evidence="1" id="KW-0472">Membrane</keyword>
<comment type="caution">
    <text evidence="2">The sequence shown here is derived from an EMBL/GenBank/DDBJ whole genome shotgun (WGS) entry which is preliminary data.</text>
</comment>
<accession>A0ABS2QCC5</accession>
<evidence type="ECO:0000256" key="1">
    <source>
        <dbReference type="SAM" id="Phobius"/>
    </source>
</evidence>
<proteinExistence type="predicted"/>
<dbReference type="RefSeq" id="WP_204537497.1">
    <property type="nucleotide sequence ID" value="NZ_JAFBFI010000001.1"/>
</dbReference>
<keyword evidence="1" id="KW-1133">Transmembrane helix</keyword>